<keyword evidence="2" id="KW-0472">Membrane</keyword>
<feature type="compositionally biased region" description="Polar residues" evidence="1">
    <location>
        <begin position="101"/>
        <end position="111"/>
    </location>
</feature>
<feature type="compositionally biased region" description="Basic and acidic residues" evidence="1">
    <location>
        <begin position="236"/>
        <end position="245"/>
    </location>
</feature>
<protein>
    <recommendedName>
        <fullName evidence="5">KIAA0040</fullName>
    </recommendedName>
</protein>
<keyword evidence="2" id="KW-0812">Transmembrane</keyword>
<proteinExistence type="predicted"/>
<dbReference type="EMBL" id="JH880647">
    <property type="protein sequence ID" value="ELR59923.1"/>
    <property type="molecule type" value="Genomic_DNA"/>
</dbReference>
<name>L8IV98_9CETA</name>
<dbReference type="PANTHER" id="PTHR40382">
    <property type="match status" value="1"/>
</dbReference>
<evidence type="ECO:0000256" key="1">
    <source>
        <dbReference type="SAM" id="MobiDB-lite"/>
    </source>
</evidence>
<keyword evidence="2" id="KW-1133">Transmembrane helix</keyword>
<feature type="region of interest" description="Disordered" evidence="1">
    <location>
        <begin position="203"/>
        <end position="245"/>
    </location>
</feature>
<sequence>MTLNFSYWSQAQTVSPLFGDQRTHCPSPTASKSKMTSEPQLTLSKNKTVLRHFTTPTKTGSKIFYPIVWKSENKNSITQELHDLLSLAEPRVGPDSHMLPTETSRTPAQESLSMHNTHTYAPVQDNPVKPEFQDDSGPRSPLPGTMEKISMFFSAVWDVISTKHQEGLFNSICLGILLGLPLLVIITFLFICCHCCWNRPGDNDRQPEQNKGKKKKKKKKQAEEDLWISAQPKLLQMEKRPSLPV</sequence>
<evidence type="ECO:0000313" key="3">
    <source>
        <dbReference type="EMBL" id="ELR59923.1"/>
    </source>
</evidence>
<evidence type="ECO:0008006" key="5">
    <source>
        <dbReference type="Google" id="ProtNLM"/>
    </source>
</evidence>
<dbReference type="AlphaFoldDB" id="L8IV98"/>
<reference evidence="3 4" key="1">
    <citation type="journal article" date="2012" name="Nat. Genet.">
        <title>The yak genome and adaptation to life at high altitude.</title>
        <authorList>
            <person name="Qiu Q."/>
            <person name="Zhang G."/>
            <person name="Ma T."/>
            <person name="Qian W."/>
            <person name="Wang J."/>
            <person name="Ye Z."/>
            <person name="Cao C."/>
            <person name="Hu Q."/>
            <person name="Kim J."/>
            <person name="Larkin D.M."/>
            <person name="Auvil L."/>
            <person name="Capitanu B."/>
            <person name="Ma J."/>
            <person name="Lewin H.A."/>
            <person name="Qian X."/>
            <person name="Lang Y."/>
            <person name="Zhou R."/>
            <person name="Wang L."/>
            <person name="Wang K."/>
            <person name="Xia J."/>
            <person name="Liao S."/>
            <person name="Pan S."/>
            <person name="Lu X."/>
            <person name="Hou H."/>
            <person name="Wang Y."/>
            <person name="Zang X."/>
            <person name="Yin Y."/>
            <person name="Ma H."/>
            <person name="Zhang J."/>
            <person name="Wang Z."/>
            <person name="Zhang Y."/>
            <person name="Zhang D."/>
            <person name="Yonezawa T."/>
            <person name="Hasegawa M."/>
            <person name="Zhong Y."/>
            <person name="Liu W."/>
            <person name="Zhang Y."/>
            <person name="Huang Z."/>
            <person name="Zhang S."/>
            <person name="Long R."/>
            <person name="Yang H."/>
            <person name="Wang J."/>
            <person name="Lenstra J.A."/>
            <person name="Cooper D.N."/>
            <person name="Wu Y."/>
            <person name="Wang J."/>
            <person name="Shi P."/>
            <person name="Wang J."/>
            <person name="Liu J."/>
        </authorList>
    </citation>
    <scope>NUCLEOTIDE SEQUENCE [LARGE SCALE GENOMIC DNA]</scope>
    <source>
        <strain evidence="4">yakQH1</strain>
    </source>
</reference>
<dbReference type="STRING" id="72004.ENSBMUP00000005942"/>
<feature type="region of interest" description="Disordered" evidence="1">
    <location>
        <begin position="120"/>
        <end position="141"/>
    </location>
</feature>
<organism evidence="3 4">
    <name type="scientific">Bos mutus</name>
    <name type="common">wild yak</name>
    <dbReference type="NCBI Taxonomy" id="72004"/>
    <lineage>
        <taxon>Eukaryota</taxon>
        <taxon>Metazoa</taxon>
        <taxon>Chordata</taxon>
        <taxon>Craniata</taxon>
        <taxon>Vertebrata</taxon>
        <taxon>Euteleostomi</taxon>
        <taxon>Mammalia</taxon>
        <taxon>Eutheria</taxon>
        <taxon>Laurasiatheria</taxon>
        <taxon>Artiodactyla</taxon>
        <taxon>Ruminantia</taxon>
        <taxon>Pecora</taxon>
        <taxon>Bovidae</taxon>
        <taxon>Bovinae</taxon>
        <taxon>Bos</taxon>
    </lineage>
</organism>
<dbReference type="PANTHER" id="PTHR40382:SF1">
    <property type="entry name" value="RIKEN CDNA 4930523C07 GENE"/>
    <property type="match status" value="1"/>
</dbReference>
<gene>
    <name evidence="3" type="ORF">M91_17749</name>
</gene>
<accession>L8IV98</accession>
<feature type="region of interest" description="Disordered" evidence="1">
    <location>
        <begin position="19"/>
        <end position="41"/>
    </location>
</feature>
<feature type="region of interest" description="Disordered" evidence="1">
    <location>
        <begin position="92"/>
        <end position="111"/>
    </location>
</feature>
<feature type="compositionally biased region" description="Polar residues" evidence="1">
    <location>
        <begin position="24"/>
        <end position="41"/>
    </location>
</feature>
<evidence type="ECO:0000313" key="4">
    <source>
        <dbReference type="Proteomes" id="UP000011080"/>
    </source>
</evidence>
<feature type="transmembrane region" description="Helical" evidence="2">
    <location>
        <begin position="168"/>
        <end position="191"/>
    </location>
</feature>
<evidence type="ECO:0000256" key="2">
    <source>
        <dbReference type="SAM" id="Phobius"/>
    </source>
</evidence>
<dbReference type="InterPro" id="IPR039964">
    <property type="entry name" value="KIAA0040-like"/>
</dbReference>
<dbReference type="Proteomes" id="UP000011080">
    <property type="component" value="Unassembled WGS sequence"/>
</dbReference>